<name>A0ABM1JWC2_GEKJA</name>
<dbReference type="InterPro" id="IPR013083">
    <property type="entry name" value="Znf_RING/FYVE/PHD"/>
</dbReference>
<feature type="domain" description="B box-type" evidence="9">
    <location>
        <begin position="383"/>
        <end position="424"/>
    </location>
</feature>
<keyword evidence="2 5" id="KW-0863">Zinc-finger</keyword>
<keyword evidence="3" id="KW-0862">Zinc</keyword>
<dbReference type="PROSITE" id="PS00518">
    <property type="entry name" value="ZF_RING_1"/>
    <property type="match status" value="1"/>
</dbReference>
<dbReference type="InterPro" id="IPR017903">
    <property type="entry name" value="COS_domain"/>
</dbReference>
<feature type="domain" description="Fibronectin type-III" evidence="10">
    <location>
        <begin position="708"/>
        <end position="807"/>
    </location>
</feature>
<dbReference type="CDD" id="cd00063">
    <property type="entry name" value="FN3"/>
    <property type="match status" value="1"/>
</dbReference>
<dbReference type="InterPro" id="IPR013783">
    <property type="entry name" value="Ig-like_fold"/>
</dbReference>
<dbReference type="InterPro" id="IPR001841">
    <property type="entry name" value="Znf_RING"/>
</dbReference>
<dbReference type="Pfam" id="PF00041">
    <property type="entry name" value="fn3"/>
    <property type="match status" value="1"/>
</dbReference>
<dbReference type="PROSITE" id="PS51262">
    <property type="entry name" value="COS"/>
    <property type="match status" value="1"/>
</dbReference>
<evidence type="ECO:0000256" key="1">
    <source>
        <dbReference type="ARBA" id="ARBA00022723"/>
    </source>
</evidence>
<evidence type="ECO:0000256" key="4">
    <source>
        <dbReference type="ARBA" id="ARBA00023054"/>
    </source>
</evidence>
<keyword evidence="1" id="KW-0479">Metal-binding</keyword>
<feature type="domain" description="COS" evidence="11">
    <location>
        <begin position="532"/>
        <end position="590"/>
    </location>
</feature>
<feature type="region of interest" description="Disordered" evidence="7">
    <location>
        <begin position="625"/>
        <end position="670"/>
    </location>
</feature>
<dbReference type="SMART" id="SM00184">
    <property type="entry name" value="RING"/>
    <property type="match status" value="2"/>
</dbReference>
<keyword evidence="4 6" id="KW-0175">Coiled coil</keyword>
<sequence length="827" mass="95780">MNNAKPHLVLCEKLSAKHQQVSSNLRICIVASSQVGLMVLPNLRALNTEDDFRLDKMNGGSYGNVICLDKRNLYPLVSELQLFQPASLCLDVVVDHNYSVEQSHCCTAFDSPRYYDRSEEDECCLCWHFLCTDERNCDCCYCPHDEDEPCQCFHCSCSENPNLRCCCCSCANNPHCKCCCCTRENTECQCYESRCCTYVPNPYRTRHRNESVYGYPKRRARSNTSVITLEKDSSGHAFIDQLTCPLCKELFLHPFMLPCNHCLCERCIKSSQERAEVIENFFIITCPICSKAHCLPFANKIQLRMNYLRARLARRYMRRYGFLRWRFDKSKIPIYCQVCIERRHAVKRCVTCQLNYCNICLPAFHQDVTTQNHVFTKVSYEVWEEKNCLLHPDALVSRYCLDDNELVCDYCKESWHNDHEVVGLPVACSKQSAALFSTIAKFKKVRYVIDNDLMEILVLKNNFKSYKEAKRKEIRDGFFRLRNIINEREKEMMEAVENLEIQKQRKLVEYAEYTTKRIAQMDSLMQYSKEALKESSQIAFLQSSNCLINEIEDILENVYQPSPCLKEDPIKHLKVNFEELAETFQTIFPSIKRKMAADKSTKRPYPCSSDIMIPRYISSTHIQKPLTPTQSQSVSTATRSQSLSTLTSQSEENPVEVERPKSSPPPNFRDRGLYAFWDASLDSSKNERNYQNESSYFSPESLEESTTVPGLVVIYQTVVYPTAAKIFWTCPKEEVDSFEIAYYEVFETAADNLVRTKLIEVITGIRQQNLEIRNLLPNTEYIFKVRAVNAHGPGLWSEVCKVTTQDVRSKAKARWGLLRNIQSAFHK</sequence>
<dbReference type="Gene3D" id="3.30.40.10">
    <property type="entry name" value="Zinc/RING finger domain, C3HC4 (zinc finger)"/>
    <property type="match status" value="1"/>
</dbReference>
<dbReference type="SMART" id="SM00502">
    <property type="entry name" value="BBC"/>
    <property type="match status" value="1"/>
</dbReference>
<dbReference type="InterPro" id="IPR036116">
    <property type="entry name" value="FN3_sf"/>
</dbReference>
<evidence type="ECO:0000256" key="6">
    <source>
        <dbReference type="SAM" id="Coils"/>
    </source>
</evidence>
<evidence type="ECO:0000256" key="7">
    <source>
        <dbReference type="SAM" id="MobiDB-lite"/>
    </source>
</evidence>
<dbReference type="CDD" id="cd19782">
    <property type="entry name" value="Bbox2_TRIM42_C-III"/>
    <property type="match status" value="1"/>
</dbReference>
<dbReference type="SUPFAM" id="SSF57845">
    <property type="entry name" value="B-box zinc-binding domain"/>
    <property type="match status" value="1"/>
</dbReference>
<dbReference type="PROSITE" id="PS50119">
    <property type="entry name" value="ZF_BBOX"/>
    <property type="match status" value="1"/>
</dbReference>
<keyword evidence="12" id="KW-1185">Reference proteome</keyword>
<dbReference type="RefSeq" id="XP_015265759.1">
    <property type="nucleotide sequence ID" value="XM_015410273.1"/>
</dbReference>
<organism evidence="12 13">
    <name type="scientific">Gekko japonicus</name>
    <name type="common">Schlegel's Japanese gecko</name>
    <dbReference type="NCBI Taxonomy" id="146911"/>
    <lineage>
        <taxon>Eukaryota</taxon>
        <taxon>Metazoa</taxon>
        <taxon>Chordata</taxon>
        <taxon>Craniata</taxon>
        <taxon>Vertebrata</taxon>
        <taxon>Euteleostomi</taxon>
        <taxon>Lepidosauria</taxon>
        <taxon>Squamata</taxon>
        <taxon>Bifurcata</taxon>
        <taxon>Gekkota</taxon>
        <taxon>Gekkonidae</taxon>
        <taxon>Gekkoninae</taxon>
        <taxon>Gekko</taxon>
    </lineage>
</organism>
<dbReference type="PROSITE" id="PS50089">
    <property type="entry name" value="ZF_RING_2"/>
    <property type="match status" value="1"/>
</dbReference>
<dbReference type="PROSITE" id="PS50853">
    <property type="entry name" value="FN3"/>
    <property type="match status" value="1"/>
</dbReference>
<feature type="coiled-coil region" evidence="6">
    <location>
        <begin position="482"/>
        <end position="516"/>
    </location>
</feature>
<dbReference type="Proteomes" id="UP000694871">
    <property type="component" value="Unplaced"/>
</dbReference>
<dbReference type="Gene3D" id="3.30.160.60">
    <property type="entry name" value="Classic Zinc Finger"/>
    <property type="match status" value="1"/>
</dbReference>
<dbReference type="GeneID" id="107109609"/>
<evidence type="ECO:0000259" key="8">
    <source>
        <dbReference type="PROSITE" id="PS50089"/>
    </source>
</evidence>
<dbReference type="Pfam" id="PF00643">
    <property type="entry name" value="zf-B_box"/>
    <property type="match status" value="1"/>
</dbReference>
<dbReference type="InterPro" id="IPR047153">
    <property type="entry name" value="TRIM45/56/19-like"/>
</dbReference>
<protein>
    <submittedName>
        <fullName evidence="13">Tripartite motif-containing protein 42</fullName>
    </submittedName>
</protein>
<dbReference type="SMART" id="SM00060">
    <property type="entry name" value="FN3"/>
    <property type="match status" value="1"/>
</dbReference>
<dbReference type="InterPro" id="IPR003961">
    <property type="entry name" value="FN3_dom"/>
</dbReference>
<dbReference type="SUPFAM" id="SSF49265">
    <property type="entry name" value="Fibronectin type III"/>
    <property type="match status" value="1"/>
</dbReference>
<dbReference type="InterPro" id="IPR003649">
    <property type="entry name" value="Bbox_C"/>
</dbReference>
<proteinExistence type="predicted"/>
<feature type="compositionally biased region" description="Low complexity" evidence="7">
    <location>
        <begin position="640"/>
        <end position="652"/>
    </location>
</feature>
<evidence type="ECO:0000256" key="3">
    <source>
        <dbReference type="ARBA" id="ARBA00022833"/>
    </source>
</evidence>
<reference evidence="13" key="1">
    <citation type="submission" date="2025-08" db="UniProtKB">
        <authorList>
            <consortium name="RefSeq"/>
        </authorList>
    </citation>
    <scope>IDENTIFICATION</scope>
</reference>
<accession>A0ABM1JWC2</accession>
<evidence type="ECO:0000313" key="12">
    <source>
        <dbReference type="Proteomes" id="UP000694871"/>
    </source>
</evidence>
<evidence type="ECO:0000259" key="10">
    <source>
        <dbReference type="PROSITE" id="PS50853"/>
    </source>
</evidence>
<dbReference type="InterPro" id="IPR017907">
    <property type="entry name" value="Znf_RING_CS"/>
</dbReference>
<evidence type="ECO:0000259" key="11">
    <source>
        <dbReference type="PROSITE" id="PS51262"/>
    </source>
</evidence>
<dbReference type="InterPro" id="IPR000315">
    <property type="entry name" value="Znf_B-box"/>
</dbReference>
<evidence type="ECO:0000259" key="9">
    <source>
        <dbReference type="PROSITE" id="PS50119"/>
    </source>
</evidence>
<evidence type="ECO:0000256" key="5">
    <source>
        <dbReference type="PROSITE-ProRule" id="PRU00024"/>
    </source>
</evidence>
<gene>
    <name evidence="13" type="primary">TRIM42</name>
</gene>
<dbReference type="PANTHER" id="PTHR25462">
    <property type="entry name" value="BONUS, ISOFORM C-RELATED"/>
    <property type="match status" value="1"/>
</dbReference>
<dbReference type="SUPFAM" id="SSF57850">
    <property type="entry name" value="RING/U-box"/>
    <property type="match status" value="1"/>
</dbReference>
<feature type="domain" description="RING-type" evidence="8">
    <location>
        <begin position="244"/>
        <end position="290"/>
    </location>
</feature>
<dbReference type="PANTHER" id="PTHR25462:SF299">
    <property type="entry name" value="E3 UBIQUITIN-PROTEIN LIGASE TRIM56"/>
    <property type="match status" value="1"/>
</dbReference>
<feature type="compositionally biased region" description="Polar residues" evidence="7">
    <location>
        <begin position="625"/>
        <end position="639"/>
    </location>
</feature>
<evidence type="ECO:0000313" key="13">
    <source>
        <dbReference type="RefSeq" id="XP_015265759.1"/>
    </source>
</evidence>
<dbReference type="Gene3D" id="2.60.40.10">
    <property type="entry name" value="Immunoglobulins"/>
    <property type="match status" value="1"/>
</dbReference>
<evidence type="ECO:0000256" key="2">
    <source>
        <dbReference type="ARBA" id="ARBA00022771"/>
    </source>
</evidence>